<gene>
    <name evidence="2" type="ORF">GPECTOR_2g1052</name>
</gene>
<evidence type="ECO:0000256" key="1">
    <source>
        <dbReference type="SAM" id="MobiDB-lite"/>
    </source>
</evidence>
<feature type="compositionally biased region" description="Polar residues" evidence="1">
    <location>
        <begin position="7"/>
        <end position="21"/>
    </location>
</feature>
<evidence type="ECO:0000313" key="3">
    <source>
        <dbReference type="Proteomes" id="UP000075714"/>
    </source>
</evidence>
<reference evidence="3" key="1">
    <citation type="journal article" date="2016" name="Nat. Commun.">
        <title>The Gonium pectorale genome demonstrates co-option of cell cycle regulation during the evolution of multicellularity.</title>
        <authorList>
            <person name="Hanschen E.R."/>
            <person name="Marriage T.N."/>
            <person name="Ferris P.J."/>
            <person name="Hamaji T."/>
            <person name="Toyoda A."/>
            <person name="Fujiyama A."/>
            <person name="Neme R."/>
            <person name="Noguchi H."/>
            <person name="Minakuchi Y."/>
            <person name="Suzuki M."/>
            <person name="Kawai-Toyooka H."/>
            <person name="Smith D.R."/>
            <person name="Sparks H."/>
            <person name="Anderson J."/>
            <person name="Bakaric R."/>
            <person name="Luria V."/>
            <person name="Karger A."/>
            <person name="Kirschner M.W."/>
            <person name="Durand P.M."/>
            <person name="Michod R.E."/>
            <person name="Nozaki H."/>
            <person name="Olson B.J."/>
        </authorList>
    </citation>
    <scope>NUCLEOTIDE SEQUENCE [LARGE SCALE GENOMIC DNA]</scope>
    <source>
        <strain evidence="3">NIES-2863</strain>
    </source>
</reference>
<organism evidence="2 3">
    <name type="scientific">Gonium pectorale</name>
    <name type="common">Green alga</name>
    <dbReference type="NCBI Taxonomy" id="33097"/>
    <lineage>
        <taxon>Eukaryota</taxon>
        <taxon>Viridiplantae</taxon>
        <taxon>Chlorophyta</taxon>
        <taxon>core chlorophytes</taxon>
        <taxon>Chlorophyceae</taxon>
        <taxon>CS clade</taxon>
        <taxon>Chlamydomonadales</taxon>
        <taxon>Volvocaceae</taxon>
        <taxon>Gonium</taxon>
    </lineage>
</organism>
<feature type="compositionally biased region" description="Low complexity" evidence="1">
    <location>
        <begin position="61"/>
        <end position="73"/>
    </location>
</feature>
<feature type="region of interest" description="Disordered" evidence="1">
    <location>
        <begin position="1"/>
        <end position="111"/>
    </location>
</feature>
<accession>A0A150H0H5</accession>
<dbReference type="EMBL" id="LSYV01000003">
    <property type="protein sequence ID" value="KXZ55503.1"/>
    <property type="molecule type" value="Genomic_DNA"/>
</dbReference>
<feature type="compositionally biased region" description="Low complexity" evidence="1">
    <location>
        <begin position="22"/>
        <end position="33"/>
    </location>
</feature>
<evidence type="ECO:0000313" key="2">
    <source>
        <dbReference type="EMBL" id="KXZ55503.1"/>
    </source>
</evidence>
<name>A0A150H0H5_GONPE</name>
<proteinExistence type="predicted"/>
<comment type="caution">
    <text evidence="2">The sequence shown here is derived from an EMBL/GenBank/DDBJ whole genome shotgun (WGS) entry which is preliminary data.</text>
</comment>
<feature type="compositionally biased region" description="Basic residues" evidence="1">
    <location>
        <begin position="93"/>
        <end position="103"/>
    </location>
</feature>
<sequence>MSHMRTSDSGCGSSTNVPNGSAPTPTAPATAAARDGPITPSRCSPTADRRGAATAYNHPRAAAFSATAAAAAARQPYGLHQRGGGDDAAPVPHHIRSRVHGRAGARGSPVV</sequence>
<dbReference type="Proteomes" id="UP000075714">
    <property type="component" value="Unassembled WGS sequence"/>
</dbReference>
<protein>
    <submittedName>
        <fullName evidence="2">Uncharacterized protein</fullName>
    </submittedName>
</protein>
<dbReference type="AlphaFoldDB" id="A0A150H0H5"/>
<keyword evidence="3" id="KW-1185">Reference proteome</keyword>